<name>A0A1W1I2V0_9BACT</name>
<dbReference type="Proteomes" id="UP000192042">
    <property type="component" value="Chromosome I"/>
</dbReference>
<feature type="transmembrane region" description="Helical" evidence="7">
    <location>
        <begin position="164"/>
        <end position="185"/>
    </location>
</feature>
<evidence type="ECO:0000256" key="5">
    <source>
        <dbReference type="ARBA" id="ARBA00022989"/>
    </source>
</evidence>
<reference evidence="8 9" key="1">
    <citation type="submission" date="2017-03" db="EMBL/GenBank/DDBJ databases">
        <authorList>
            <person name="Afonso C.L."/>
            <person name="Miller P.J."/>
            <person name="Scott M.A."/>
            <person name="Spackman E."/>
            <person name="Goraichik I."/>
            <person name="Dimitrov K.M."/>
            <person name="Suarez D.L."/>
            <person name="Swayne D.E."/>
        </authorList>
    </citation>
    <scope>NUCLEOTIDE SEQUENCE [LARGE SCALE GENOMIC DNA]</scope>
    <source>
        <strain evidence="8">Genome sequencing of Nitrospira japonica strain NJ11</strain>
    </source>
</reference>
<dbReference type="RefSeq" id="WP_080885881.1">
    <property type="nucleotide sequence ID" value="NZ_LT828648.1"/>
</dbReference>
<evidence type="ECO:0000313" key="8">
    <source>
        <dbReference type="EMBL" id="SLM47324.1"/>
    </source>
</evidence>
<dbReference type="GO" id="GO:0070069">
    <property type="term" value="C:cytochrome complex"/>
    <property type="evidence" value="ECO:0007669"/>
    <property type="project" value="TreeGrafter"/>
</dbReference>
<evidence type="ECO:0000256" key="2">
    <source>
        <dbReference type="ARBA" id="ARBA00007543"/>
    </source>
</evidence>
<evidence type="ECO:0000256" key="7">
    <source>
        <dbReference type="SAM" id="Phobius"/>
    </source>
</evidence>
<dbReference type="AlphaFoldDB" id="A0A1W1I2V0"/>
<feature type="transmembrane region" description="Helical" evidence="7">
    <location>
        <begin position="303"/>
        <end position="327"/>
    </location>
</feature>
<dbReference type="KEGG" id="nja:NSJP_1152"/>
<dbReference type="STRING" id="1325564.NSJP_1152"/>
<keyword evidence="4 7" id="KW-0812">Transmembrane</keyword>
<protein>
    <submittedName>
        <fullName evidence="8">Putative terminal oxidase subunit II</fullName>
        <ecNumber evidence="8">1.10.3.-</ecNumber>
    </submittedName>
</protein>
<keyword evidence="5 7" id="KW-1133">Transmembrane helix</keyword>
<dbReference type="GO" id="GO:0016682">
    <property type="term" value="F:oxidoreductase activity, acting on diphenols and related substances as donors, oxygen as acceptor"/>
    <property type="evidence" value="ECO:0007669"/>
    <property type="project" value="TreeGrafter"/>
</dbReference>
<evidence type="ECO:0000256" key="1">
    <source>
        <dbReference type="ARBA" id="ARBA00004651"/>
    </source>
</evidence>
<feature type="transmembrane region" description="Helical" evidence="7">
    <location>
        <begin position="265"/>
        <end position="283"/>
    </location>
</feature>
<sequence length="335" mass="36120">MLELLLGAALVGSLTFYLLLGGADFGAGIWSLFTFHHRGKAQRALIDQAIGPIWEANHVWLIVAVTILFTAFPEAYTVIVVGLHIPLSLMLVGIVLRGTTFALRTHDVASRQSGSGPSELWWYLFAGSSLLTPVLLGMSLGAIASGRLRDRTGESFYETFVAPWLSSFPFSVGLLTALLVAYLAATYLIVESREAGLKHLFRRRAVAAWAVVGVAALVALYLSRTGAPEIYRGLTGTGMGLATLALTATGQAVALLSLLRGRDRMARLGAAAVSVLMLWGWALSQFPFLVEPDVTIYQSAEPATLRILLVSLAAGSVLLIPLLRYLYMIFKSRVL</sequence>
<feature type="transmembrane region" description="Helical" evidence="7">
    <location>
        <begin position="6"/>
        <end position="33"/>
    </location>
</feature>
<organism evidence="8 9">
    <name type="scientific">Nitrospira japonica</name>
    <dbReference type="NCBI Taxonomy" id="1325564"/>
    <lineage>
        <taxon>Bacteria</taxon>
        <taxon>Pseudomonadati</taxon>
        <taxon>Nitrospirota</taxon>
        <taxon>Nitrospiria</taxon>
        <taxon>Nitrospirales</taxon>
        <taxon>Nitrospiraceae</taxon>
        <taxon>Nitrospira</taxon>
    </lineage>
</organism>
<keyword evidence="3" id="KW-1003">Cell membrane</keyword>
<dbReference type="GO" id="GO:0005886">
    <property type="term" value="C:plasma membrane"/>
    <property type="evidence" value="ECO:0007669"/>
    <property type="project" value="UniProtKB-SubCell"/>
</dbReference>
<keyword evidence="6 7" id="KW-0472">Membrane</keyword>
<proteinExistence type="inferred from homology"/>
<dbReference type="Pfam" id="PF02322">
    <property type="entry name" value="Cyt_bd_oxida_II"/>
    <property type="match status" value="1"/>
</dbReference>
<comment type="similarity">
    <text evidence="2">Belongs to the cytochrome ubiquinol oxidase subunit 2 family.</text>
</comment>
<feature type="transmembrane region" description="Helical" evidence="7">
    <location>
        <begin position="120"/>
        <end position="144"/>
    </location>
</feature>
<dbReference type="InterPro" id="IPR003317">
    <property type="entry name" value="Cyt-d_oxidase_su2"/>
</dbReference>
<accession>A0A1W1I2V0</accession>
<evidence type="ECO:0000256" key="6">
    <source>
        <dbReference type="ARBA" id="ARBA00023136"/>
    </source>
</evidence>
<evidence type="ECO:0000256" key="4">
    <source>
        <dbReference type="ARBA" id="ARBA00022692"/>
    </source>
</evidence>
<dbReference type="OrthoDB" id="9776710at2"/>
<feature type="transmembrane region" description="Helical" evidence="7">
    <location>
        <begin position="53"/>
        <end position="72"/>
    </location>
</feature>
<evidence type="ECO:0000313" key="9">
    <source>
        <dbReference type="Proteomes" id="UP000192042"/>
    </source>
</evidence>
<comment type="subcellular location">
    <subcellularLocation>
        <location evidence="1">Cell membrane</location>
        <topology evidence="1">Multi-pass membrane protein</topology>
    </subcellularLocation>
</comment>
<dbReference type="PANTHER" id="PTHR43141:SF4">
    <property type="entry name" value="CYTOCHROME BD2 SUBUNIT II"/>
    <property type="match status" value="1"/>
</dbReference>
<feature type="transmembrane region" description="Helical" evidence="7">
    <location>
        <begin position="205"/>
        <end position="222"/>
    </location>
</feature>
<dbReference type="EC" id="1.10.3.-" evidence="8"/>
<dbReference type="GO" id="GO:0009055">
    <property type="term" value="F:electron transfer activity"/>
    <property type="evidence" value="ECO:0007669"/>
    <property type="project" value="TreeGrafter"/>
</dbReference>
<dbReference type="GO" id="GO:0019646">
    <property type="term" value="P:aerobic electron transport chain"/>
    <property type="evidence" value="ECO:0007669"/>
    <property type="project" value="TreeGrafter"/>
</dbReference>
<keyword evidence="8" id="KW-0560">Oxidoreductase</keyword>
<gene>
    <name evidence="8" type="primary">qxtB</name>
    <name evidence="8" type="ORF">NSJP_1152</name>
</gene>
<feature type="transmembrane region" description="Helical" evidence="7">
    <location>
        <begin position="78"/>
        <end position="99"/>
    </location>
</feature>
<feature type="transmembrane region" description="Helical" evidence="7">
    <location>
        <begin position="234"/>
        <end position="258"/>
    </location>
</feature>
<keyword evidence="9" id="KW-1185">Reference proteome</keyword>
<evidence type="ECO:0000256" key="3">
    <source>
        <dbReference type="ARBA" id="ARBA00022475"/>
    </source>
</evidence>
<dbReference type="EMBL" id="LT828648">
    <property type="protein sequence ID" value="SLM47324.1"/>
    <property type="molecule type" value="Genomic_DNA"/>
</dbReference>
<dbReference type="PANTHER" id="PTHR43141">
    <property type="entry name" value="CYTOCHROME BD2 SUBUNIT II"/>
    <property type="match status" value="1"/>
</dbReference>